<dbReference type="AlphaFoldDB" id="W9SF61"/>
<dbReference type="GO" id="GO:0004722">
    <property type="term" value="F:protein serine/threonine phosphatase activity"/>
    <property type="evidence" value="ECO:0007669"/>
    <property type="project" value="InterPro"/>
</dbReference>
<dbReference type="STRING" id="981085.W9SF61"/>
<dbReference type="eggNOG" id="KOG0700">
    <property type="taxonomic scope" value="Eukaryota"/>
</dbReference>
<organism evidence="2 3">
    <name type="scientific">Morus notabilis</name>
    <dbReference type="NCBI Taxonomy" id="981085"/>
    <lineage>
        <taxon>Eukaryota</taxon>
        <taxon>Viridiplantae</taxon>
        <taxon>Streptophyta</taxon>
        <taxon>Embryophyta</taxon>
        <taxon>Tracheophyta</taxon>
        <taxon>Spermatophyta</taxon>
        <taxon>Magnoliopsida</taxon>
        <taxon>eudicotyledons</taxon>
        <taxon>Gunneridae</taxon>
        <taxon>Pentapetalae</taxon>
        <taxon>rosids</taxon>
        <taxon>fabids</taxon>
        <taxon>Rosales</taxon>
        <taxon>Moraceae</taxon>
        <taxon>Moreae</taxon>
        <taxon>Morus</taxon>
    </lineage>
</organism>
<dbReference type="CDD" id="cd00143">
    <property type="entry name" value="PP2Cc"/>
    <property type="match status" value="1"/>
</dbReference>
<proteinExistence type="predicted"/>
<dbReference type="SMART" id="SM00332">
    <property type="entry name" value="PP2Cc"/>
    <property type="match status" value="1"/>
</dbReference>
<dbReference type="SUPFAM" id="SSF81606">
    <property type="entry name" value="PP2C-like"/>
    <property type="match status" value="1"/>
</dbReference>
<dbReference type="InterPro" id="IPR015655">
    <property type="entry name" value="PP2C"/>
</dbReference>
<evidence type="ECO:0000313" key="3">
    <source>
        <dbReference type="Proteomes" id="UP000030645"/>
    </source>
</evidence>
<dbReference type="EMBL" id="KE345420">
    <property type="protein sequence ID" value="EXC03927.1"/>
    <property type="molecule type" value="Genomic_DNA"/>
</dbReference>
<dbReference type="Proteomes" id="UP000030645">
    <property type="component" value="Unassembled WGS sequence"/>
</dbReference>
<evidence type="ECO:0000259" key="1">
    <source>
        <dbReference type="PROSITE" id="PS51746"/>
    </source>
</evidence>
<keyword evidence="3" id="KW-1185">Reference proteome</keyword>
<dbReference type="Gene3D" id="3.60.40.10">
    <property type="entry name" value="PPM-type phosphatase domain"/>
    <property type="match status" value="1"/>
</dbReference>
<name>W9SF61_9ROSA</name>
<dbReference type="KEGG" id="mnt:21386063"/>
<dbReference type="InterPro" id="IPR036457">
    <property type="entry name" value="PPM-type-like_dom_sf"/>
</dbReference>
<dbReference type="PROSITE" id="PS51746">
    <property type="entry name" value="PPM_2"/>
    <property type="match status" value="1"/>
</dbReference>
<sequence length="303" mass="34196">MPNAPFIVLFCAVTNKSQGIAQETGRISDQTFKDAIAATEQGLVDVVRREVRQNPNITAVGSCCLVALVWNGALYVANLGDSRAVIGRLDDVSNRIVAEQLTKDDNLRDQSIREALMREHSEEQDLVVEVNGAYRLKGKLQLSKAIGDAYLKFPEYYRTPGNPRYHLREPVRRAVLSADPTVVTRVLQPHHRFLICASDGLWDHISSERAVEIVHKHPQEGIARRLLKAAIKMACRKSKERYTYDQIKAFGSNQSRRDIHDDITIVVIYFDHDRGYDANVPGLSIRGFRNSHLPPRFNLQGVE</sequence>
<accession>W9SF61</accession>
<feature type="domain" description="PPM-type phosphatase" evidence="1">
    <location>
        <begin position="1"/>
        <end position="270"/>
    </location>
</feature>
<dbReference type="OrthoDB" id="420076at2759"/>
<dbReference type="PANTHER" id="PTHR47992">
    <property type="entry name" value="PROTEIN PHOSPHATASE"/>
    <property type="match status" value="1"/>
</dbReference>
<dbReference type="Pfam" id="PF00481">
    <property type="entry name" value="PP2C"/>
    <property type="match status" value="1"/>
</dbReference>
<dbReference type="InterPro" id="IPR001932">
    <property type="entry name" value="PPM-type_phosphatase-like_dom"/>
</dbReference>
<evidence type="ECO:0000313" key="2">
    <source>
        <dbReference type="EMBL" id="EXC03927.1"/>
    </source>
</evidence>
<reference evidence="3" key="1">
    <citation type="submission" date="2013-01" db="EMBL/GenBank/DDBJ databases">
        <title>Draft Genome Sequence of a Mulberry Tree, Morus notabilis C.K. Schneid.</title>
        <authorList>
            <person name="He N."/>
            <person name="Zhao S."/>
        </authorList>
    </citation>
    <scope>NUCLEOTIDE SEQUENCE</scope>
</reference>
<protein>
    <recommendedName>
        <fullName evidence="1">PPM-type phosphatase domain-containing protein</fullName>
    </recommendedName>
</protein>
<gene>
    <name evidence="2" type="ORF">L484_002495</name>
</gene>